<reference evidence="2" key="2">
    <citation type="submission" date="2023-06" db="EMBL/GenBank/DDBJ databases">
        <authorList>
            <consortium name="Lawrence Berkeley National Laboratory"/>
            <person name="Haridas S."/>
            <person name="Hensen N."/>
            <person name="Bonometti L."/>
            <person name="Westerberg I."/>
            <person name="Brannstrom I.O."/>
            <person name="Guillou S."/>
            <person name="Cros-Aarteil S."/>
            <person name="Calhoun S."/>
            <person name="Kuo A."/>
            <person name="Mondo S."/>
            <person name="Pangilinan J."/>
            <person name="Riley R."/>
            <person name="Labutti K."/>
            <person name="Andreopoulos B."/>
            <person name="Lipzen A."/>
            <person name="Chen C."/>
            <person name="Yanf M."/>
            <person name="Daum C."/>
            <person name="Ng V."/>
            <person name="Clum A."/>
            <person name="Steindorff A."/>
            <person name="Ohm R."/>
            <person name="Martin F."/>
            <person name="Silar P."/>
            <person name="Natvig D."/>
            <person name="Lalanne C."/>
            <person name="Gautier V."/>
            <person name="Ament-Velasquez S.L."/>
            <person name="Kruys A."/>
            <person name="Hutchinson M.I."/>
            <person name="Powell A.J."/>
            <person name="Barry K."/>
            <person name="Miller A.N."/>
            <person name="Grigoriev I.V."/>
            <person name="Debuchy R."/>
            <person name="Gladieux P."/>
            <person name="Thoren M.H."/>
            <person name="Johannesson H."/>
        </authorList>
    </citation>
    <scope>NUCLEOTIDE SEQUENCE</scope>
    <source>
        <strain evidence="2">CBS 958.72</strain>
    </source>
</reference>
<gene>
    <name evidence="2" type="ORF">B0T24DRAFT_633184</name>
</gene>
<dbReference type="Proteomes" id="UP001287356">
    <property type="component" value="Unassembled WGS sequence"/>
</dbReference>
<evidence type="ECO:0000256" key="1">
    <source>
        <dbReference type="SAM" id="Phobius"/>
    </source>
</evidence>
<keyword evidence="3" id="KW-1185">Reference proteome</keyword>
<evidence type="ECO:0000313" key="3">
    <source>
        <dbReference type="Proteomes" id="UP001287356"/>
    </source>
</evidence>
<proteinExistence type="predicted"/>
<dbReference type="AlphaFoldDB" id="A0AAE0N531"/>
<reference evidence="2" key="1">
    <citation type="journal article" date="2023" name="Mol. Phylogenet. Evol.">
        <title>Genome-scale phylogeny and comparative genomics of the fungal order Sordariales.</title>
        <authorList>
            <person name="Hensen N."/>
            <person name="Bonometti L."/>
            <person name="Westerberg I."/>
            <person name="Brannstrom I.O."/>
            <person name="Guillou S."/>
            <person name="Cros-Aarteil S."/>
            <person name="Calhoun S."/>
            <person name="Haridas S."/>
            <person name="Kuo A."/>
            <person name="Mondo S."/>
            <person name="Pangilinan J."/>
            <person name="Riley R."/>
            <person name="LaButti K."/>
            <person name="Andreopoulos B."/>
            <person name="Lipzen A."/>
            <person name="Chen C."/>
            <person name="Yan M."/>
            <person name="Daum C."/>
            <person name="Ng V."/>
            <person name="Clum A."/>
            <person name="Steindorff A."/>
            <person name="Ohm R.A."/>
            <person name="Martin F."/>
            <person name="Silar P."/>
            <person name="Natvig D.O."/>
            <person name="Lalanne C."/>
            <person name="Gautier V."/>
            <person name="Ament-Velasquez S.L."/>
            <person name="Kruys A."/>
            <person name="Hutchinson M.I."/>
            <person name="Powell A.J."/>
            <person name="Barry K."/>
            <person name="Miller A.N."/>
            <person name="Grigoriev I.V."/>
            <person name="Debuchy R."/>
            <person name="Gladieux P."/>
            <person name="Hiltunen Thoren M."/>
            <person name="Johannesson H."/>
        </authorList>
    </citation>
    <scope>NUCLEOTIDE SEQUENCE</scope>
    <source>
        <strain evidence="2">CBS 958.72</strain>
    </source>
</reference>
<protein>
    <submittedName>
        <fullName evidence="2">Uncharacterized protein</fullName>
    </submittedName>
</protein>
<keyword evidence="1" id="KW-1133">Transmembrane helix</keyword>
<comment type="caution">
    <text evidence="2">The sequence shown here is derived from an EMBL/GenBank/DDBJ whole genome shotgun (WGS) entry which is preliminary data.</text>
</comment>
<accession>A0AAE0N531</accession>
<name>A0AAE0N531_9PEZI</name>
<feature type="transmembrane region" description="Helical" evidence="1">
    <location>
        <begin position="52"/>
        <end position="73"/>
    </location>
</feature>
<sequence length="96" mass="10444">MQGLKQSRSHTQQQTRLLLPEGLGTLANIVALTLDTLTIDCGADKSRLGIRIWNILLIFVIVQAGSTVVAINLTNQANYPPAPSRRQMKCAQCLTA</sequence>
<keyword evidence="1" id="KW-0472">Membrane</keyword>
<dbReference type="EMBL" id="JAULSN010000006">
    <property type="protein sequence ID" value="KAK3369749.1"/>
    <property type="molecule type" value="Genomic_DNA"/>
</dbReference>
<evidence type="ECO:0000313" key="2">
    <source>
        <dbReference type="EMBL" id="KAK3369749.1"/>
    </source>
</evidence>
<organism evidence="2 3">
    <name type="scientific">Lasiosphaeria ovina</name>
    <dbReference type="NCBI Taxonomy" id="92902"/>
    <lineage>
        <taxon>Eukaryota</taxon>
        <taxon>Fungi</taxon>
        <taxon>Dikarya</taxon>
        <taxon>Ascomycota</taxon>
        <taxon>Pezizomycotina</taxon>
        <taxon>Sordariomycetes</taxon>
        <taxon>Sordariomycetidae</taxon>
        <taxon>Sordariales</taxon>
        <taxon>Lasiosphaeriaceae</taxon>
        <taxon>Lasiosphaeria</taxon>
    </lineage>
</organism>
<keyword evidence="1" id="KW-0812">Transmembrane</keyword>